<keyword evidence="11 20" id="KW-0547">Nucleotide-binding</keyword>
<evidence type="ECO:0000256" key="7">
    <source>
        <dbReference type="ARBA" id="ARBA00022679"/>
    </source>
</evidence>
<dbReference type="OMA" id="LENEQWP"/>
<dbReference type="PROSITE" id="PS00108">
    <property type="entry name" value="PROTEIN_KINASE_ST"/>
    <property type="match status" value="2"/>
</dbReference>
<comment type="subcellular location">
    <subcellularLocation>
        <location evidence="1">Cell membrane</location>
        <topology evidence="1">Single-pass type I membrane protein</topology>
    </subcellularLocation>
</comment>
<keyword evidence="8 21" id="KW-0812">Transmembrane</keyword>
<dbReference type="CDD" id="cd06899">
    <property type="entry name" value="lectin_legume_LecRK_Arcelin_ConA"/>
    <property type="match status" value="2"/>
</dbReference>
<dbReference type="Gene3D" id="2.60.120.200">
    <property type="match status" value="2"/>
</dbReference>
<evidence type="ECO:0000256" key="9">
    <source>
        <dbReference type="ARBA" id="ARBA00022729"/>
    </source>
</evidence>
<evidence type="ECO:0000256" key="2">
    <source>
        <dbReference type="ARBA" id="ARBA00008536"/>
    </source>
</evidence>
<evidence type="ECO:0000256" key="5">
    <source>
        <dbReference type="ARBA" id="ARBA00022475"/>
    </source>
</evidence>
<proteinExistence type="inferred from homology"/>
<keyword evidence="17" id="KW-0325">Glycoprotein</keyword>
<reference evidence="23" key="1">
    <citation type="submission" date="2015-04" db="UniProtKB">
        <authorList>
            <consortium name="EnsemblPlants"/>
        </authorList>
    </citation>
    <scope>IDENTIFICATION</scope>
    <source>
        <strain evidence="23">SL10</strain>
    </source>
</reference>
<dbReference type="Pfam" id="PF00139">
    <property type="entry name" value="Lectin_legB"/>
    <property type="match status" value="2"/>
</dbReference>
<dbReference type="FunFam" id="3.30.200.20:FF:000112">
    <property type="entry name" value="Lectin-domain containing receptor kinase A4.3"/>
    <property type="match status" value="2"/>
</dbReference>
<dbReference type="FunFam" id="1.10.510.10:FF:000517">
    <property type="entry name" value="Putative receptor kinase Lecrk"/>
    <property type="match status" value="2"/>
</dbReference>
<sequence length="1397" mass="152930">MRLTAGPTPIIQLENEQWPVEMWSKTMLVVFINIVFIHCLSVNIGAAVANPAASDGRFVHHGFTAEDLTMDGLAAVTPTGLLALTNATYQTKAHAFHPAPLRFLNTSSSAAATVRSFSTSFVFAIVSDDPRFRNNVDHGLAFVVSPTKNLSTANAGQYLGLLSMADDGKPSNHVFAVELDIITNPEFGDIDSNHVGVDVNSLRSLQANTAGYYVDGDGAFRSLQLNSQKPMQVWVDYDGQAKQLNVTLSPVQVPKPKKPLLSQAIDLSTVMAEEMYVGFSSATGVVFTHHYVLGWSFSFDGGAAPSLDFSMLPKVPRVGPTRRSVMLYVVLPIASALLFLVAFVLGVFFFVRRWHRQYAEVREDWEVEFGPHRFTYKDLFHATQGFTDKNLLGAGGFGSVYKGVLPVSNTEIAVKRVSHNSRQGMREFIAEVVSIGRIRHRNIVRLLGYCRRKGELLLVYDYKTNGSLDKCLHDNATSTILCWPKRIHIIKGVASALSYLHKDWEQVVIHRDVKASNVLLDSEMNGLLGDFGLSRLRDHGADAKTTYVVGTMGYIAPELMHTGKATPLTDVFVFGVFLLEVTCGRRPIGESDSNEILLIDWVLKHFLSGSILDVVDPRLAGRFSFEEVNLVLKLGLMCSHPLPKARPSMDKVVKYLDGMLPAPELSPTHMSYNMMELMLQNGVGSHSLPCWYNVFCFGSLGREMILKLSNRQANKLAAPRRSDANTMLREPFHCFTLLLLLLAAADRCAAATGGSGGLQFAYDGFSGANLTLDGAATVTASGLLMLTNGSIQMKGHAFHPSPLPLRAARSFSTTFVFAIFGQYADFSSHGLAFFVSASADAFAAALPGQFLGLFNGTGATTGNRSAAGVFAVEFDTLFNAEFHDLNSNHVGVDVNSLTSVKAADAGYYDDVTGQFRNLTMISRKPMQAWVDYDGGSTEVTVAMAPLGTARPKKPLLRTNVDLSDVATGAAHVGFASATGILFSRHFVLGWSFAVDGPAPPLNISSLPPLPRAWPKPRSKVLEIVLPIASAALVAAVAMAVYAMARRRLRYAELREEWETAFGPHRFSYKDLFHATKGFSDKNLLGTGGFGSVYRGVLRKPDMEVAVKRVSHESRQGMKEFVAEVASIGRLRHRNLVQLLGYCRRKGELLLVYDYMPKGSLDKYLYDGSKHPLSWPQRFHIIRGVASGLLYLHEDWEHVVIHRDVKASNVLLDGEMNGRLGDFGLARLYDHGAIAQTTHVVGTMGYLAPELGHTGKATPSTDVFAFGAFLLEVTCGRRPIVQDEHGNRAVLVDWVTEQWSKGALVNVVDARIPSGFDPDEVSLVLKLGLLCSHPLPNARPTMRQVAQYLVGDMALPDLSPTYLSFTSLERMYKEFNRNSISYISSASMGAISDISGGR</sequence>
<dbReference type="EC" id="2.7.11.1" evidence="4"/>
<keyword evidence="9" id="KW-0732">Signal</keyword>
<organism evidence="23">
    <name type="scientific">Oryza nivara</name>
    <name type="common">Indian wild rice</name>
    <name type="synonym">Oryza sativa f. spontanea</name>
    <dbReference type="NCBI Taxonomy" id="4536"/>
    <lineage>
        <taxon>Eukaryota</taxon>
        <taxon>Viridiplantae</taxon>
        <taxon>Streptophyta</taxon>
        <taxon>Embryophyta</taxon>
        <taxon>Tracheophyta</taxon>
        <taxon>Spermatophyta</taxon>
        <taxon>Magnoliopsida</taxon>
        <taxon>Liliopsida</taxon>
        <taxon>Poales</taxon>
        <taxon>Poaceae</taxon>
        <taxon>BOP clade</taxon>
        <taxon>Oryzoideae</taxon>
        <taxon>Oryzeae</taxon>
        <taxon>Oryzinae</taxon>
        <taxon>Oryza</taxon>
    </lineage>
</organism>
<evidence type="ECO:0000256" key="18">
    <source>
        <dbReference type="ARBA" id="ARBA00048659"/>
    </source>
</evidence>
<dbReference type="InterPro" id="IPR050528">
    <property type="entry name" value="L-type_Lectin-RKs"/>
</dbReference>
<keyword evidence="14 21" id="KW-1133">Transmembrane helix</keyword>
<dbReference type="GO" id="GO:0005524">
    <property type="term" value="F:ATP binding"/>
    <property type="evidence" value="ECO:0007669"/>
    <property type="project" value="UniProtKB-UniRule"/>
</dbReference>
<dbReference type="SUPFAM" id="SSF56112">
    <property type="entry name" value="Protein kinase-like (PK-like)"/>
    <property type="match status" value="2"/>
</dbReference>
<dbReference type="HOGENOM" id="CLU_000288_62_0_1"/>
<dbReference type="STRING" id="4536.A0A0E0I2Q0"/>
<feature type="binding site" evidence="20">
    <location>
        <position position="415"/>
    </location>
    <ligand>
        <name>ATP</name>
        <dbReference type="ChEBI" id="CHEBI:30616"/>
    </ligand>
</feature>
<dbReference type="PANTHER" id="PTHR27007">
    <property type="match status" value="1"/>
</dbReference>
<dbReference type="eggNOG" id="ENOG502QSJ4">
    <property type="taxonomic scope" value="Eukaryota"/>
</dbReference>
<feature type="transmembrane region" description="Helical" evidence="21">
    <location>
        <begin position="325"/>
        <end position="351"/>
    </location>
</feature>
<dbReference type="InterPro" id="IPR013320">
    <property type="entry name" value="ConA-like_dom_sf"/>
</dbReference>
<reference evidence="23" key="2">
    <citation type="submission" date="2018-04" db="EMBL/GenBank/DDBJ databases">
        <title>OnivRS2 (Oryza nivara Reference Sequence Version 2).</title>
        <authorList>
            <person name="Zhang J."/>
            <person name="Kudrna D."/>
            <person name="Lee S."/>
            <person name="Talag J."/>
            <person name="Rajasekar S."/>
            <person name="Welchert J."/>
            <person name="Hsing Y.-I."/>
            <person name="Wing R.A."/>
        </authorList>
    </citation>
    <scope>NUCLEOTIDE SEQUENCE [LARGE SCALE GENOMIC DNA]</scope>
    <source>
        <strain evidence="23">SL10</strain>
    </source>
</reference>
<protein>
    <recommendedName>
        <fullName evidence="4">non-specific serine/threonine protein kinase</fullName>
        <ecNumber evidence="4">2.7.11.1</ecNumber>
    </recommendedName>
</protein>
<dbReference type="SUPFAM" id="SSF49899">
    <property type="entry name" value="Concanavalin A-like lectins/glucanases"/>
    <property type="match status" value="2"/>
</dbReference>
<keyword evidence="7" id="KW-0808">Transferase</keyword>
<dbReference type="InterPro" id="IPR008271">
    <property type="entry name" value="Ser/Thr_kinase_AS"/>
</dbReference>
<evidence type="ECO:0000313" key="23">
    <source>
        <dbReference type="EnsemblPlants" id="ONIVA07G18020.1"/>
    </source>
</evidence>
<keyword evidence="24" id="KW-1185">Reference proteome</keyword>
<keyword evidence="6" id="KW-0723">Serine/threonine-protein kinase</keyword>
<dbReference type="EnsemblPlants" id="ONIVA07G18020.1">
    <property type="protein sequence ID" value="ONIVA07G18020.1"/>
    <property type="gene ID" value="ONIVA07G18020"/>
</dbReference>
<evidence type="ECO:0000256" key="16">
    <source>
        <dbReference type="ARBA" id="ARBA00023170"/>
    </source>
</evidence>
<evidence type="ECO:0000256" key="12">
    <source>
        <dbReference type="ARBA" id="ARBA00022777"/>
    </source>
</evidence>
<keyword evidence="10" id="KW-0430">Lectin</keyword>
<evidence type="ECO:0000259" key="22">
    <source>
        <dbReference type="PROSITE" id="PS50011"/>
    </source>
</evidence>
<dbReference type="InterPro" id="IPR017441">
    <property type="entry name" value="Protein_kinase_ATP_BS"/>
</dbReference>
<evidence type="ECO:0000256" key="10">
    <source>
        <dbReference type="ARBA" id="ARBA00022734"/>
    </source>
</evidence>
<dbReference type="InterPro" id="IPR011009">
    <property type="entry name" value="Kinase-like_dom_sf"/>
</dbReference>
<keyword evidence="5" id="KW-1003">Cell membrane</keyword>
<evidence type="ECO:0000256" key="15">
    <source>
        <dbReference type="ARBA" id="ARBA00023136"/>
    </source>
</evidence>
<evidence type="ECO:0000256" key="11">
    <source>
        <dbReference type="ARBA" id="ARBA00022741"/>
    </source>
</evidence>
<dbReference type="SMART" id="SM00220">
    <property type="entry name" value="S_TKc"/>
    <property type="match status" value="2"/>
</dbReference>
<dbReference type="Pfam" id="PF00069">
    <property type="entry name" value="Pkinase"/>
    <property type="match status" value="2"/>
</dbReference>
<evidence type="ECO:0000256" key="20">
    <source>
        <dbReference type="PROSITE-ProRule" id="PRU10141"/>
    </source>
</evidence>
<comment type="catalytic activity">
    <reaction evidence="19">
        <text>L-seryl-[protein] + ATP = O-phospho-L-seryl-[protein] + ADP + H(+)</text>
        <dbReference type="Rhea" id="RHEA:17989"/>
        <dbReference type="Rhea" id="RHEA-COMP:9863"/>
        <dbReference type="Rhea" id="RHEA-COMP:11604"/>
        <dbReference type="ChEBI" id="CHEBI:15378"/>
        <dbReference type="ChEBI" id="CHEBI:29999"/>
        <dbReference type="ChEBI" id="CHEBI:30616"/>
        <dbReference type="ChEBI" id="CHEBI:83421"/>
        <dbReference type="ChEBI" id="CHEBI:456216"/>
        <dbReference type="EC" id="2.7.11.1"/>
    </reaction>
    <physiologicalReaction direction="left-to-right" evidence="19">
        <dbReference type="Rhea" id="RHEA:17990"/>
    </physiologicalReaction>
</comment>
<evidence type="ECO:0000256" key="19">
    <source>
        <dbReference type="ARBA" id="ARBA00048977"/>
    </source>
</evidence>
<evidence type="ECO:0000256" key="4">
    <source>
        <dbReference type="ARBA" id="ARBA00012513"/>
    </source>
</evidence>
<dbReference type="GO" id="GO:0004674">
    <property type="term" value="F:protein serine/threonine kinase activity"/>
    <property type="evidence" value="ECO:0007669"/>
    <property type="project" value="UniProtKB-KW"/>
</dbReference>
<dbReference type="PROSITE" id="PS00107">
    <property type="entry name" value="PROTEIN_KINASE_ATP"/>
    <property type="match status" value="2"/>
</dbReference>
<evidence type="ECO:0000256" key="13">
    <source>
        <dbReference type="ARBA" id="ARBA00022840"/>
    </source>
</evidence>
<comment type="catalytic activity">
    <reaction evidence="18">
        <text>L-threonyl-[protein] + ATP = O-phospho-L-threonyl-[protein] + ADP + H(+)</text>
        <dbReference type="Rhea" id="RHEA:46608"/>
        <dbReference type="Rhea" id="RHEA-COMP:11060"/>
        <dbReference type="Rhea" id="RHEA-COMP:11605"/>
        <dbReference type="ChEBI" id="CHEBI:15378"/>
        <dbReference type="ChEBI" id="CHEBI:30013"/>
        <dbReference type="ChEBI" id="CHEBI:30616"/>
        <dbReference type="ChEBI" id="CHEBI:61977"/>
        <dbReference type="ChEBI" id="CHEBI:456216"/>
        <dbReference type="EC" id="2.7.11.1"/>
    </reaction>
    <physiologicalReaction direction="left-to-right" evidence="18">
        <dbReference type="Rhea" id="RHEA:46609"/>
    </physiologicalReaction>
</comment>
<dbReference type="Gene3D" id="1.10.510.10">
    <property type="entry name" value="Transferase(Phosphotransferase) domain 1"/>
    <property type="match status" value="2"/>
</dbReference>
<feature type="domain" description="Protein kinase" evidence="22">
    <location>
        <begin position="386"/>
        <end position="660"/>
    </location>
</feature>
<evidence type="ECO:0000256" key="21">
    <source>
        <dbReference type="SAM" id="Phobius"/>
    </source>
</evidence>
<evidence type="ECO:0000256" key="6">
    <source>
        <dbReference type="ARBA" id="ARBA00022527"/>
    </source>
</evidence>
<comment type="similarity">
    <text evidence="3">In the C-terminal section; belongs to the protein kinase superfamily. Ser/Thr protein kinase family.</text>
</comment>
<feature type="domain" description="Protein kinase" evidence="22">
    <location>
        <begin position="1078"/>
        <end position="1354"/>
    </location>
</feature>
<dbReference type="GO" id="GO:0030246">
    <property type="term" value="F:carbohydrate binding"/>
    <property type="evidence" value="ECO:0007669"/>
    <property type="project" value="UniProtKB-KW"/>
</dbReference>
<dbReference type="Gene3D" id="3.30.200.20">
    <property type="entry name" value="Phosphorylase Kinase, domain 1"/>
    <property type="match status" value="2"/>
</dbReference>
<dbReference type="FunFam" id="2.60.120.200:FF:000051">
    <property type="entry name" value="L-type lectin-domain containing receptor kinase V.9"/>
    <property type="match status" value="1"/>
</dbReference>
<dbReference type="Proteomes" id="UP000006591">
    <property type="component" value="Chromosome 7"/>
</dbReference>
<dbReference type="InterPro" id="IPR000719">
    <property type="entry name" value="Prot_kinase_dom"/>
</dbReference>
<feature type="binding site" evidence="20">
    <location>
        <position position="1107"/>
    </location>
    <ligand>
        <name>ATP</name>
        <dbReference type="ChEBI" id="CHEBI:30616"/>
    </ligand>
</feature>
<keyword evidence="15 21" id="KW-0472">Membrane</keyword>
<feature type="transmembrane region" description="Helical" evidence="21">
    <location>
        <begin position="27"/>
        <end position="49"/>
    </location>
</feature>
<dbReference type="GO" id="GO:1901001">
    <property type="term" value="P:negative regulation of response to salt stress"/>
    <property type="evidence" value="ECO:0007669"/>
    <property type="project" value="UniProtKB-ARBA"/>
</dbReference>
<evidence type="ECO:0000256" key="17">
    <source>
        <dbReference type="ARBA" id="ARBA00023180"/>
    </source>
</evidence>
<keyword evidence="12" id="KW-0418">Kinase</keyword>
<dbReference type="InterPro" id="IPR001220">
    <property type="entry name" value="Legume_lectin_dom"/>
</dbReference>
<keyword evidence="16" id="KW-0675">Receptor</keyword>
<dbReference type="PROSITE" id="PS50011">
    <property type="entry name" value="PROTEIN_KINASE_DOM"/>
    <property type="match status" value="2"/>
</dbReference>
<dbReference type="FunFam" id="2.60.120.200:FF:000112">
    <property type="entry name" value="L-type lectin-domain containing receptor kinase V.9"/>
    <property type="match status" value="1"/>
</dbReference>
<comment type="similarity">
    <text evidence="2">In the N-terminal section; belongs to the leguminous lectin family.</text>
</comment>
<keyword evidence="13 20" id="KW-0067">ATP-binding</keyword>
<evidence type="ECO:0000313" key="24">
    <source>
        <dbReference type="Proteomes" id="UP000006591"/>
    </source>
</evidence>
<name>A0A0E0I2Q0_ORYNI</name>
<dbReference type="GO" id="GO:0005886">
    <property type="term" value="C:plasma membrane"/>
    <property type="evidence" value="ECO:0007669"/>
    <property type="project" value="UniProtKB-SubCell"/>
</dbReference>
<feature type="transmembrane region" description="Helical" evidence="21">
    <location>
        <begin position="1023"/>
        <end position="1044"/>
    </location>
</feature>
<evidence type="ECO:0000256" key="14">
    <source>
        <dbReference type="ARBA" id="ARBA00022989"/>
    </source>
</evidence>
<evidence type="ECO:0000256" key="3">
    <source>
        <dbReference type="ARBA" id="ARBA00010217"/>
    </source>
</evidence>
<dbReference type="Gramene" id="ONIVA07G18020.1">
    <property type="protein sequence ID" value="ONIVA07G18020.1"/>
    <property type="gene ID" value="ONIVA07G18020"/>
</dbReference>
<accession>A0A0E0I2Q0</accession>
<dbReference type="CDD" id="cd14066">
    <property type="entry name" value="STKc_IRAK"/>
    <property type="match status" value="2"/>
</dbReference>
<evidence type="ECO:0000256" key="8">
    <source>
        <dbReference type="ARBA" id="ARBA00022692"/>
    </source>
</evidence>
<evidence type="ECO:0000256" key="1">
    <source>
        <dbReference type="ARBA" id="ARBA00004251"/>
    </source>
</evidence>